<evidence type="ECO:0000256" key="1">
    <source>
        <dbReference type="ARBA" id="ARBA00004651"/>
    </source>
</evidence>
<gene>
    <name evidence="8" type="ORF">ACFQ5D_00180</name>
</gene>
<keyword evidence="3" id="KW-1003">Cell membrane</keyword>
<evidence type="ECO:0000256" key="3">
    <source>
        <dbReference type="ARBA" id="ARBA00022475"/>
    </source>
</evidence>
<evidence type="ECO:0000313" key="8">
    <source>
        <dbReference type="EMBL" id="MFD1459903.1"/>
    </source>
</evidence>
<comment type="similarity">
    <text evidence="2">Belongs to the UPF0718 family.</text>
</comment>
<dbReference type="EMBL" id="JBHTNZ010000001">
    <property type="protein sequence ID" value="MFD1459903.1"/>
    <property type="molecule type" value="Genomic_DNA"/>
</dbReference>
<dbReference type="Pfam" id="PF03773">
    <property type="entry name" value="ArsP_1"/>
    <property type="match status" value="1"/>
</dbReference>
<evidence type="ECO:0000256" key="5">
    <source>
        <dbReference type="ARBA" id="ARBA00022989"/>
    </source>
</evidence>
<dbReference type="RefSeq" id="WP_229522768.1">
    <property type="nucleotide sequence ID" value="NZ_JAFFQR010000008.1"/>
</dbReference>
<organism evidence="8 9">
    <name type="scientific">Paenibacillus farraposensis</name>
    <dbReference type="NCBI Taxonomy" id="2807095"/>
    <lineage>
        <taxon>Bacteria</taxon>
        <taxon>Bacillati</taxon>
        <taxon>Bacillota</taxon>
        <taxon>Bacilli</taxon>
        <taxon>Bacillales</taxon>
        <taxon>Paenibacillaceae</taxon>
        <taxon>Paenibacillus</taxon>
    </lineage>
</organism>
<feature type="transmembrane region" description="Helical" evidence="7">
    <location>
        <begin position="33"/>
        <end position="52"/>
    </location>
</feature>
<accession>A0ABW4D827</accession>
<proteinExistence type="inferred from homology"/>
<keyword evidence="6 7" id="KW-0472">Membrane</keyword>
<evidence type="ECO:0000313" key="9">
    <source>
        <dbReference type="Proteomes" id="UP001597340"/>
    </source>
</evidence>
<keyword evidence="4 7" id="KW-0812">Transmembrane</keyword>
<comment type="subcellular location">
    <subcellularLocation>
        <location evidence="1">Cell membrane</location>
        <topology evidence="1">Multi-pass membrane protein</topology>
    </subcellularLocation>
</comment>
<feature type="transmembrane region" description="Helical" evidence="7">
    <location>
        <begin position="122"/>
        <end position="142"/>
    </location>
</feature>
<sequence length="150" mass="16501">MTPAHPVPGVVLGATIMAFPSHPEVTAVRMGPAFAVSAIIGLIVYAFVRVLPLKRPFLSFSKQQPNDQQIHRHNRTMQGFFVHAGNEFLDMSKYLIIGALLTACIQAFIPRDEKLSLSNGTVGSYAFMMCFAYVLSLCLCLYPSRLGSCF</sequence>
<reference evidence="9" key="1">
    <citation type="journal article" date="2019" name="Int. J. Syst. Evol. Microbiol.">
        <title>The Global Catalogue of Microorganisms (GCM) 10K type strain sequencing project: providing services to taxonomists for standard genome sequencing and annotation.</title>
        <authorList>
            <consortium name="The Broad Institute Genomics Platform"/>
            <consortium name="The Broad Institute Genome Sequencing Center for Infectious Disease"/>
            <person name="Wu L."/>
            <person name="Ma J."/>
        </authorList>
    </citation>
    <scope>NUCLEOTIDE SEQUENCE [LARGE SCALE GENOMIC DNA]</scope>
    <source>
        <strain evidence="9">CCM 9147</strain>
    </source>
</reference>
<evidence type="ECO:0000256" key="4">
    <source>
        <dbReference type="ARBA" id="ARBA00022692"/>
    </source>
</evidence>
<comment type="caution">
    <text evidence="8">The sequence shown here is derived from an EMBL/GenBank/DDBJ whole genome shotgun (WGS) entry which is preliminary data.</text>
</comment>
<keyword evidence="9" id="KW-1185">Reference proteome</keyword>
<protein>
    <submittedName>
        <fullName evidence="8">Permease</fullName>
    </submittedName>
</protein>
<feature type="transmembrane region" description="Helical" evidence="7">
    <location>
        <begin position="94"/>
        <end position="110"/>
    </location>
</feature>
<evidence type="ECO:0000256" key="7">
    <source>
        <dbReference type="SAM" id="Phobius"/>
    </source>
</evidence>
<evidence type="ECO:0000256" key="6">
    <source>
        <dbReference type="ARBA" id="ARBA00023136"/>
    </source>
</evidence>
<keyword evidence="5 7" id="KW-1133">Transmembrane helix</keyword>
<evidence type="ECO:0000256" key="2">
    <source>
        <dbReference type="ARBA" id="ARBA00006386"/>
    </source>
</evidence>
<dbReference type="Proteomes" id="UP001597340">
    <property type="component" value="Unassembled WGS sequence"/>
</dbReference>
<dbReference type="InterPro" id="IPR005524">
    <property type="entry name" value="DUF318"/>
</dbReference>
<name>A0ABW4D827_9BACL</name>